<dbReference type="InterPro" id="IPR020536">
    <property type="entry name" value="ThiI_AANH"/>
</dbReference>
<dbReference type="GO" id="GO:0000049">
    <property type="term" value="F:tRNA binding"/>
    <property type="evidence" value="ECO:0007669"/>
    <property type="project" value="UniProtKB-UniRule"/>
</dbReference>
<keyword evidence="7 18" id="KW-0694">RNA-binding</keyword>
<comment type="similarity">
    <text evidence="12 18">Belongs to the ThiI family.</text>
</comment>
<dbReference type="InterPro" id="IPR050102">
    <property type="entry name" value="tRNA_sulfurtransferase_ThiI"/>
</dbReference>
<feature type="binding site" evidence="18">
    <location>
        <begin position="175"/>
        <end position="176"/>
    </location>
    <ligand>
        <name>ATP</name>
        <dbReference type="ChEBI" id="CHEBI:30616"/>
    </ligand>
</feature>
<comment type="catalytic activity">
    <reaction evidence="9 18">
        <text>[ThiI sulfur-carrier protein]-S-sulfanyl-L-cysteine + a uridine in tRNA + 2 reduced [2Fe-2S]-[ferredoxin] + ATP + H(+) = [ThiI sulfur-carrier protein]-L-cysteine + a 4-thiouridine in tRNA + 2 oxidized [2Fe-2S]-[ferredoxin] + AMP + diphosphate</text>
        <dbReference type="Rhea" id="RHEA:24176"/>
        <dbReference type="Rhea" id="RHEA-COMP:10000"/>
        <dbReference type="Rhea" id="RHEA-COMP:10001"/>
        <dbReference type="Rhea" id="RHEA-COMP:13337"/>
        <dbReference type="Rhea" id="RHEA-COMP:13338"/>
        <dbReference type="Rhea" id="RHEA-COMP:13339"/>
        <dbReference type="Rhea" id="RHEA-COMP:13340"/>
        <dbReference type="ChEBI" id="CHEBI:15378"/>
        <dbReference type="ChEBI" id="CHEBI:29950"/>
        <dbReference type="ChEBI" id="CHEBI:30616"/>
        <dbReference type="ChEBI" id="CHEBI:33019"/>
        <dbReference type="ChEBI" id="CHEBI:33737"/>
        <dbReference type="ChEBI" id="CHEBI:33738"/>
        <dbReference type="ChEBI" id="CHEBI:61963"/>
        <dbReference type="ChEBI" id="CHEBI:65315"/>
        <dbReference type="ChEBI" id="CHEBI:136798"/>
        <dbReference type="ChEBI" id="CHEBI:456215"/>
        <dbReference type="EC" id="2.8.1.4"/>
    </reaction>
</comment>
<evidence type="ECO:0000256" key="14">
    <source>
        <dbReference type="ARBA" id="ARBA00071867"/>
    </source>
</evidence>
<dbReference type="KEGG" id="mob:NCTC10112_00347"/>
<evidence type="ECO:0000256" key="11">
    <source>
        <dbReference type="ARBA" id="ARBA00058382"/>
    </source>
</evidence>
<dbReference type="AlphaFoldDB" id="A0A448ZWM3"/>
<dbReference type="UniPathway" id="UPA00060"/>
<evidence type="ECO:0000256" key="5">
    <source>
        <dbReference type="ARBA" id="ARBA00022741"/>
    </source>
</evidence>
<feature type="domain" description="THUMP" evidence="19">
    <location>
        <begin position="54"/>
        <end position="157"/>
    </location>
</feature>
<comment type="function">
    <text evidence="11 18">Catalyzes the ATP-dependent transfer of a sulfur to tRNA to produce 4-thiouridine in position 8 of tRNAs, which functions as a near-UV photosensor. Also catalyzes the transfer of sulfur to the sulfur carrier protein ThiS, forming ThiS-thiocarboxylate. This is a step in the synthesis of thiazole, in the thiamine biosynthesis pathway. The sulfur is donated as persulfide by IscS.</text>
</comment>
<dbReference type="EC" id="2.8.1.4" evidence="13 18"/>
<comment type="pathway">
    <text evidence="18">Cofactor biosynthesis; thiamine diphosphate biosynthesis.</text>
</comment>
<proteinExistence type="inferred from homology"/>
<evidence type="ECO:0000256" key="2">
    <source>
        <dbReference type="ARBA" id="ARBA00022490"/>
    </source>
</evidence>
<dbReference type="CDD" id="cd01712">
    <property type="entry name" value="PPase_ThiI"/>
    <property type="match status" value="1"/>
</dbReference>
<feature type="binding site" evidence="18">
    <location>
        <begin position="200"/>
        <end position="201"/>
    </location>
    <ligand>
        <name>ATP</name>
        <dbReference type="ChEBI" id="CHEBI:30616"/>
    </ligand>
</feature>
<keyword evidence="3 18" id="KW-0820">tRNA-binding</keyword>
<dbReference type="GO" id="GO:0009229">
    <property type="term" value="P:thiamine diphosphate biosynthetic process"/>
    <property type="evidence" value="ECO:0007669"/>
    <property type="project" value="UniProtKB-UniRule"/>
</dbReference>
<dbReference type="FunFam" id="3.40.50.620:FF:000053">
    <property type="entry name" value="Probable tRNA sulfurtransferase"/>
    <property type="match status" value="1"/>
</dbReference>
<dbReference type="Gene3D" id="3.30.2130.30">
    <property type="match status" value="1"/>
</dbReference>
<dbReference type="NCBIfam" id="TIGR00342">
    <property type="entry name" value="tRNA uracil 4-sulfurtransferase ThiI"/>
    <property type="match status" value="1"/>
</dbReference>
<keyword evidence="6 18" id="KW-0067">ATP-binding</keyword>
<dbReference type="GO" id="GO:0005829">
    <property type="term" value="C:cytosol"/>
    <property type="evidence" value="ECO:0007669"/>
    <property type="project" value="TreeGrafter"/>
</dbReference>
<dbReference type="InterPro" id="IPR054173">
    <property type="entry name" value="ThiI_fer"/>
</dbReference>
<keyword evidence="5 18" id="KW-0547">Nucleotide-binding</keyword>
<dbReference type="EMBL" id="LR214940">
    <property type="protein sequence ID" value="VEU55655.1"/>
    <property type="molecule type" value="Genomic_DNA"/>
</dbReference>
<dbReference type="InterPro" id="IPR014729">
    <property type="entry name" value="Rossmann-like_a/b/a_fold"/>
</dbReference>
<dbReference type="Pfam" id="PF22025">
    <property type="entry name" value="ThiI_fer"/>
    <property type="match status" value="1"/>
</dbReference>
<keyword evidence="4 18" id="KW-0808">Transferase</keyword>
<evidence type="ECO:0000256" key="12">
    <source>
        <dbReference type="ARBA" id="ARBA00061472"/>
    </source>
</evidence>
<evidence type="ECO:0000256" key="13">
    <source>
        <dbReference type="ARBA" id="ARBA00066827"/>
    </source>
</evidence>
<dbReference type="InterPro" id="IPR049962">
    <property type="entry name" value="THUMP_ThiI"/>
</dbReference>
<keyword evidence="21" id="KW-1185">Reference proteome</keyword>
<dbReference type="GO" id="GO:0005524">
    <property type="term" value="F:ATP binding"/>
    <property type="evidence" value="ECO:0007669"/>
    <property type="project" value="UniProtKB-UniRule"/>
</dbReference>
<evidence type="ECO:0000256" key="18">
    <source>
        <dbReference type="HAMAP-Rule" id="MF_00021"/>
    </source>
</evidence>
<evidence type="ECO:0000256" key="8">
    <source>
        <dbReference type="ARBA" id="ARBA00022977"/>
    </source>
</evidence>
<dbReference type="GO" id="GO:0009228">
    <property type="term" value="P:thiamine biosynthetic process"/>
    <property type="evidence" value="ECO:0007669"/>
    <property type="project" value="UniProtKB-KW"/>
</dbReference>
<dbReference type="SMART" id="SM00981">
    <property type="entry name" value="THUMP"/>
    <property type="match status" value="1"/>
</dbReference>
<dbReference type="Pfam" id="PF02926">
    <property type="entry name" value="THUMP"/>
    <property type="match status" value="1"/>
</dbReference>
<evidence type="ECO:0000313" key="21">
    <source>
        <dbReference type="Proteomes" id="UP000290482"/>
    </source>
</evidence>
<evidence type="ECO:0000313" key="20">
    <source>
        <dbReference type="EMBL" id="VEU55655.1"/>
    </source>
</evidence>
<reference evidence="20 21" key="1">
    <citation type="submission" date="2019-01" db="EMBL/GenBank/DDBJ databases">
        <authorList>
            <consortium name="Pathogen Informatics"/>
        </authorList>
    </citation>
    <scope>NUCLEOTIDE SEQUENCE [LARGE SCALE GENOMIC DNA]</scope>
    <source>
        <strain evidence="20 21">NCTC10112</strain>
    </source>
</reference>
<dbReference type="InterPro" id="IPR004114">
    <property type="entry name" value="THUMP_dom"/>
</dbReference>
<dbReference type="GO" id="GO:0004810">
    <property type="term" value="F:CCA tRNA nucleotidyltransferase activity"/>
    <property type="evidence" value="ECO:0007669"/>
    <property type="project" value="InterPro"/>
</dbReference>
<accession>A0A448ZWM3</accession>
<dbReference type="GO" id="GO:0002937">
    <property type="term" value="P:tRNA 4-thiouridine biosynthesis"/>
    <property type="evidence" value="ECO:0007669"/>
    <property type="project" value="TreeGrafter"/>
</dbReference>
<evidence type="ECO:0000256" key="15">
    <source>
        <dbReference type="ARBA" id="ARBA00075337"/>
    </source>
</evidence>
<evidence type="ECO:0000256" key="1">
    <source>
        <dbReference type="ARBA" id="ARBA00004496"/>
    </source>
</evidence>
<organism evidence="20 21">
    <name type="scientific">Metamycoplasma orale</name>
    <name type="common">Mycoplasma orale</name>
    <dbReference type="NCBI Taxonomy" id="2121"/>
    <lineage>
        <taxon>Bacteria</taxon>
        <taxon>Bacillati</taxon>
        <taxon>Mycoplasmatota</taxon>
        <taxon>Mycoplasmoidales</taxon>
        <taxon>Metamycoplasmataceae</taxon>
        <taxon>Metamycoplasma</taxon>
    </lineage>
</organism>
<gene>
    <name evidence="18 20" type="primary">thiI</name>
    <name evidence="20" type="ORF">NCTC10112_00347</name>
</gene>
<feature type="binding site" evidence="18">
    <location>
        <position position="257"/>
    </location>
    <ligand>
        <name>ATP</name>
        <dbReference type="ChEBI" id="CHEBI:30616"/>
    </ligand>
</feature>
<dbReference type="SUPFAM" id="SSF52402">
    <property type="entry name" value="Adenine nucleotide alpha hydrolases-like"/>
    <property type="match status" value="1"/>
</dbReference>
<evidence type="ECO:0000256" key="6">
    <source>
        <dbReference type="ARBA" id="ARBA00022840"/>
    </source>
</evidence>
<dbReference type="InterPro" id="IPR003720">
    <property type="entry name" value="tRNA_STrfase"/>
</dbReference>
<dbReference type="InterPro" id="IPR049961">
    <property type="entry name" value="ThiI_N"/>
</dbReference>
<evidence type="ECO:0000256" key="9">
    <source>
        <dbReference type="ARBA" id="ARBA00050570"/>
    </source>
</evidence>
<evidence type="ECO:0000256" key="3">
    <source>
        <dbReference type="ARBA" id="ARBA00022555"/>
    </source>
</evidence>
<keyword evidence="8 18" id="KW-0784">Thiamine biosynthesis</keyword>
<dbReference type="PANTHER" id="PTHR43209">
    <property type="entry name" value="TRNA SULFURTRANSFERASE"/>
    <property type="match status" value="1"/>
</dbReference>
<feature type="binding site" evidence="18">
    <location>
        <position position="279"/>
    </location>
    <ligand>
        <name>ATP</name>
        <dbReference type="ChEBI" id="CHEBI:30616"/>
    </ligand>
</feature>
<protein>
    <recommendedName>
        <fullName evidence="14 18">Probable tRNA sulfurtransferase</fullName>
        <ecNumber evidence="13 18">2.8.1.4</ecNumber>
    </recommendedName>
    <alternativeName>
        <fullName evidence="15 18">Sulfur carrier protein ThiS sulfurtransferase</fullName>
    </alternativeName>
    <alternativeName>
        <fullName evidence="16 18">Thiamine biosynthesis protein ThiI</fullName>
    </alternativeName>
    <alternativeName>
        <fullName evidence="17 18">tRNA 4-thiouridine synthase</fullName>
    </alternativeName>
</protein>
<evidence type="ECO:0000259" key="19">
    <source>
        <dbReference type="PROSITE" id="PS51165"/>
    </source>
</evidence>
<evidence type="ECO:0000256" key="10">
    <source>
        <dbReference type="ARBA" id="ARBA00052330"/>
    </source>
</evidence>
<keyword evidence="2 18" id="KW-0963">Cytoplasm</keyword>
<comment type="catalytic activity">
    <reaction evidence="10 18">
        <text>[ThiS sulfur-carrier protein]-C-terminal Gly-Gly-AMP + S-sulfanyl-L-cysteinyl-[cysteine desulfurase] + AH2 = [ThiS sulfur-carrier protein]-C-terminal-Gly-aminoethanethioate + L-cysteinyl-[cysteine desulfurase] + A + AMP + 2 H(+)</text>
        <dbReference type="Rhea" id="RHEA:43340"/>
        <dbReference type="Rhea" id="RHEA-COMP:12157"/>
        <dbReference type="Rhea" id="RHEA-COMP:12158"/>
        <dbReference type="Rhea" id="RHEA-COMP:12910"/>
        <dbReference type="Rhea" id="RHEA-COMP:19908"/>
        <dbReference type="ChEBI" id="CHEBI:13193"/>
        <dbReference type="ChEBI" id="CHEBI:15378"/>
        <dbReference type="ChEBI" id="CHEBI:17499"/>
        <dbReference type="ChEBI" id="CHEBI:29950"/>
        <dbReference type="ChEBI" id="CHEBI:61963"/>
        <dbReference type="ChEBI" id="CHEBI:90618"/>
        <dbReference type="ChEBI" id="CHEBI:232372"/>
        <dbReference type="ChEBI" id="CHEBI:456215"/>
    </reaction>
</comment>
<dbReference type="PROSITE" id="PS51165">
    <property type="entry name" value="THUMP"/>
    <property type="match status" value="1"/>
</dbReference>
<evidence type="ECO:0000256" key="4">
    <source>
        <dbReference type="ARBA" id="ARBA00022679"/>
    </source>
</evidence>
<dbReference type="CDD" id="cd11716">
    <property type="entry name" value="THUMP_ThiI"/>
    <property type="match status" value="1"/>
</dbReference>
<comment type="subcellular location">
    <subcellularLocation>
        <location evidence="1 18">Cytoplasm</location>
    </subcellularLocation>
</comment>
<dbReference type="RefSeq" id="WP_022935977.1">
    <property type="nucleotide sequence ID" value="NZ_LR214940.1"/>
</dbReference>
<dbReference type="SUPFAM" id="SSF143437">
    <property type="entry name" value="THUMP domain-like"/>
    <property type="match status" value="1"/>
</dbReference>
<dbReference type="Proteomes" id="UP000290482">
    <property type="component" value="Chromosome"/>
</dbReference>
<dbReference type="PANTHER" id="PTHR43209:SF1">
    <property type="entry name" value="TRNA SULFURTRANSFERASE"/>
    <property type="match status" value="1"/>
</dbReference>
<dbReference type="HAMAP" id="MF_00021">
    <property type="entry name" value="ThiI"/>
    <property type="match status" value="1"/>
</dbReference>
<evidence type="ECO:0000256" key="16">
    <source>
        <dbReference type="ARBA" id="ARBA00077849"/>
    </source>
</evidence>
<sequence length="382" mass="43658">MIEYNKILLRYGELTLKGDNKKDFIKALKQNLLAYFSKEEIKVEYDRAFINYSKENLEKLNYIFGLSSYSNVIETSTSLEDIQKVISKLLDKKAFNSFAINSRRHNKNYPMTSLELNIHFGNFVSKLFPKAIVKLENPDICINIEIRDKFAYIFIDKIEALGGMPLATAGSCLHLISGGFDSPVAAYLLQKKGLKVSFLNFITPPHTDFKTINKIKDIVSHLTKYQCTSTLYQINFTKIMNLLSLTSEPKYRITLMRRSFFRIANAIAKKNKMLALSTGESLAQVASQTVESMSTISKVTDLLIYRPLLTYDKNEIINIAKQIKTHDISIQKACESCELFAPKNPTTKPNLLKVIELEKELGVLEEFEKEAIEKVEIIKFKI</sequence>
<dbReference type="Gene3D" id="3.40.50.620">
    <property type="entry name" value="HUPs"/>
    <property type="match status" value="1"/>
</dbReference>
<name>A0A448ZWM3_METOS</name>
<evidence type="ECO:0000256" key="7">
    <source>
        <dbReference type="ARBA" id="ARBA00022884"/>
    </source>
</evidence>
<feature type="binding site" evidence="18">
    <location>
        <position position="288"/>
    </location>
    <ligand>
        <name>ATP</name>
        <dbReference type="ChEBI" id="CHEBI:30616"/>
    </ligand>
</feature>
<dbReference type="Pfam" id="PF02568">
    <property type="entry name" value="ThiI"/>
    <property type="match status" value="1"/>
</dbReference>
<dbReference type="GO" id="GO:0052837">
    <property type="term" value="P:thiazole biosynthetic process"/>
    <property type="evidence" value="ECO:0007669"/>
    <property type="project" value="TreeGrafter"/>
</dbReference>
<evidence type="ECO:0000256" key="17">
    <source>
        <dbReference type="ARBA" id="ARBA00080570"/>
    </source>
</evidence>
<dbReference type="GO" id="GO:0140741">
    <property type="term" value="F:tRNA-uracil-4 sulfurtransferase activity"/>
    <property type="evidence" value="ECO:0007669"/>
    <property type="project" value="UniProtKB-EC"/>
</dbReference>